<sequence>MTHPEQLASYQEEARPEILPYLPLGATTVVDIGCGPGGFGPTLRKRYPSARIVGVEAVASQADIARTDHEFDEVLTGYFPDILADRPDRFDVITFNDVLEHIIDPWSIVANLHDRLTPGGHVVASIPNVQFVWNLTDLLAGRWNYQDWGILDRTHVRFFTRATASSLFTDHGFAIETCIGIGPASNGGGRLDKRVLRGGLMRLIPDSRWMHFLIVARSLRA</sequence>
<evidence type="ECO:0000313" key="2">
    <source>
        <dbReference type="Proteomes" id="UP000250028"/>
    </source>
</evidence>
<dbReference type="CDD" id="cd02440">
    <property type="entry name" value="AdoMet_MTases"/>
    <property type="match status" value="1"/>
</dbReference>
<dbReference type="RefSeq" id="WP_109685922.1">
    <property type="nucleotide sequence ID" value="NZ_QGDN01000001.1"/>
</dbReference>
<evidence type="ECO:0000313" key="1">
    <source>
        <dbReference type="EMBL" id="SSA34967.1"/>
    </source>
</evidence>
<keyword evidence="2" id="KW-1185">Reference proteome</keyword>
<dbReference type="OrthoDB" id="9810247at2"/>
<keyword evidence="1" id="KW-0489">Methyltransferase</keyword>
<dbReference type="EMBL" id="UESZ01000001">
    <property type="protein sequence ID" value="SSA34967.1"/>
    <property type="molecule type" value="Genomic_DNA"/>
</dbReference>
<dbReference type="InterPro" id="IPR029063">
    <property type="entry name" value="SAM-dependent_MTases_sf"/>
</dbReference>
<dbReference type="Proteomes" id="UP000250028">
    <property type="component" value="Unassembled WGS sequence"/>
</dbReference>
<reference evidence="2" key="1">
    <citation type="submission" date="2016-10" db="EMBL/GenBank/DDBJ databases">
        <authorList>
            <person name="Varghese N."/>
            <person name="Submissions S."/>
        </authorList>
    </citation>
    <scope>NUCLEOTIDE SEQUENCE [LARGE SCALE GENOMIC DNA]</scope>
    <source>
        <strain evidence="2">DSM 22951</strain>
    </source>
</reference>
<keyword evidence="1" id="KW-0808">Transferase</keyword>
<dbReference type="SUPFAM" id="SSF53335">
    <property type="entry name" value="S-adenosyl-L-methionine-dependent methyltransferases"/>
    <property type="match status" value="1"/>
</dbReference>
<gene>
    <name evidence="1" type="ORF">SAMN04489750_2299</name>
</gene>
<dbReference type="GO" id="GO:0032259">
    <property type="term" value="P:methylation"/>
    <property type="evidence" value="ECO:0007669"/>
    <property type="project" value="UniProtKB-KW"/>
</dbReference>
<organism evidence="1 2">
    <name type="scientific">Branchiibius hedensis</name>
    <dbReference type="NCBI Taxonomy" id="672460"/>
    <lineage>
        <taxon>Bacteria</taxon>
        <taxon>Bacillati</taxon>
        <taxon>Actinomycetota</taxon>
        <taxon>Actinomycetes</taxon>
        <taxon>Micrococcales</taxon>
        <taxon>Dermacoccaceae</taxon>
        <taxon>Branchiibius</taxon>
    </lineage>
</organism>
<dbReference type="Pfam" id="PF13489">
    <property type="entry name" value="Methyltransf_23"/>
    <property type="match status" value="1"/>
</dbReference>
<dbReference type="Gene3D" id="3.40.50.150">
    <property type="entry name" value="Vaccinia Virus protein VP39"/>
    <property type="match status" value="1"/>
</dbReference>
<name>A0A2Y8ZYI4_9MICO</name>
<accession>A0A2Y8ZYI4</accession>
<protein>
    <submittedName>
        <fullName evidence="1">Methyltransferase domain-containing protein</fullName>
    </submittedName>
</protein>
<proteinExistence type="predicted"/>
<dbReference type="GO" id="GO:0008168">
    <property type="term" value="F:methyltransferase activity"/>
    <property type="evidence" value="ECO:0007669"/>
    <property type="project" value="UniProtKB-KW"/>
</dbReference>
<dbReference type="AlphaFoldDB" id="A0A2Y8ZYI4"/>
<dbReference type="PANTHER" id="PTHR43861">
    <property type="entry name" value="TRANS-ACONITATE 2-METHYLTRANSFERASE-RELATED"/>
    <property type="match status" value="1"/>
</dbReference>